<protein>
    <submittedName>
        <fullName evidence="1">Uncharacterized protein</fullName>
    </submittedName>
</protein>
<sequence length="22" mass="2653">MGGSHHKVNDVELLKLPRFRYR</sequence>
<organism evidence="1">
    <name type="scientific">Gibberella zeae</name>
    <name type="common">Wheat head blight fungus</name>
    <name type="synonym">Fusarium graminearum</name>
    <dbReference type="NCBI Taxonomy" id="5518"/>
    <lineage>
        <taxon>Eukaryota</taxon>
        <taxon>Fungi</taxon>
        <taxon>Dikarya</taxon>
        <taxon>Ascomycota</taxon>
        <taxon>Pezizomycotina</taxon>
        <taxon>Sordariomycetes</taxon>
        <taxon>Hypocreomycetidae</taxon>
        <taxon>Hypocreales</taxon>
        <taxon>Nectriaceae</taxon>
        <taxon>Fusarium</taxon>
    </lineage>
</organism>
<name>A0A4E9DNM4_GIBZA</name>
<gene>
    <name evidence="1" type="ORF">FUG_LOCUS89382</name>
</gene>
<dbReference type="EMBL" id="CAAKMV010000066">
    <property type="protein sequence ID" value="VIO53597.1"/>
    <property type="molecule type" value="Genomic_DNA"/>
</dbReference>
<dbReference type="AlphaFoldDB" id="A0A4E9DNM4"/>
<evidence type="ECO:0000313" key="1">
    <source>
        <dbReference type="EMBL" id="VIO53597.1"/>
    </source>
</evidence>
<proteinExistence type="predicted"/>
<accession>A0A4E9DNM4</accession>
<reference evidence="1" key="1">
    <citation type="submission" date="2019-04" db="EMBL/GenBank/DDBJ databases">
        <authorList>
            <person name="Melise S."/>
            <person name="Noan J."/>
            <person name="Okalmin O."/>
        </authorList>
    </citation>
    <scope>NUCLEOTIDE SEQUENCE</scope>
    <source>
        <strain evidence="1">FN9</strain>
    </source>
</reference>